<dbReference type="Proteomes" id="UP000036681">
    <property type="component" value="Unplaced"/>
</dbReference>
<organism evidence="1 2">
    <name type="scientific">Ascaris lumbricoides</name>
    <name type="common">Giant roundworm</name>
    <dbReference type="NCBI Taxonomy" id="6252"/>
    <lineage>
        <taxon>Eukaryota</taxon>
        <taxon>Metazoa</taxon>
        <taxon>Ecdysozoa</taxon>
        <taxon>Nematoda</taxon>
        <taxon>Chromadorea</taxon>
        <taxon>Rhabditida</taxon>
        <taxon>Spirurina</taxon>
        <taxon>Ascaridomorpha</taxon>
        <taxon>Ascaridoidea</taxon>
        <taxon>Ascarididae</taxon>
        <taxon>Ascaris</taxon>
    </lineage>
</organism>
<dbReference type="WBParaSite" id="ALUE_0000253301-mRNA-1">
    <property type="protein sequence ID" value="ALUE_0000253301-mRNA-1"/>
    <property type="gene ID" value="ALUE_0000253301"/>
</dbReference>
<keyword evidence="1" id="KW-1185">Reference proteome</keyword>
<proteinExistence type="predicted"/>
<reference evidence="2" key="1">
    <citation type="submission" date="2017-02" db="UniProtKB">
        <authorList>
            <consortium name="WormBaseParasite"/>
        </authorList>
    </citation>
    <scope>IDENTIFICATION</scope>
</reference>
<sequence>MKLPPKLVSRFQIVAEVDWLFTIGGRETIEHGVQPFIPRNNKELKNMPEAFEEC</sequence>
<dbReference type="AlphaFoldDB" id="A0A0M3HLY8"/>
<accession>A0A0M3HLY8</accession>
<protein>
    <submittedName>
        <fullName evidence="2">2OG-FeII_Oxy_2 domain-containing protein</fullName>
    </submittedName>
</protein>
<evidence type="ECO:0000313" key="1">
    <source>
        <dbReference type="Proteomes" id="UP000036681"/>
    </source>
</evidence>
<evidence type="ECO:0000313" key="2">
    <source>
        <dbReference type="WBParaSite" id="ALUE_0000253301-mRNA-1"/>
    </source>
</evidence>
<name>A0A0M3HLY8_ASCLU</name>